<comment type="caution">
    <text evidence="2">The sequence shown here is derived from an EMBL/GenBank/DDBJ whole genome shotgun (WGS) entry which is preliminary data.</text>
</comment>
<protein>
    <submittedName>
        <fullName evidence="2">Uncharacterized protein</fullName>
    </submittedName>
</protein>
<organism evidence="2 3">
    <name type="scientific">Eubacterium callanderi</name>
    <dbReference type="NCBI Taxonomy" id="53442"/>
    <lineage>
        <taxon>Bacteria</taxon>
        <taxon>Bacillati</taxon>
        <taxon>Bacillota</taxon>
        <taxon>Clostridia</taxon>
        <taxon>Eubacteriales</taxon>
        <taxon>Eubacteriaceae</taxon>
        <taxon>Eubacterium</taxon>
    </lineage>
</organism>
<dbReference type="EMBL" id="JACCKS010000005">
    <property type="protein sequence ID" value="NZA37645.1"/>
    <property type="molecule type" value="Genomic_DNA"/>
</dbReference>
<proteinExistence type="predicted"/>
<feature type="chain" id="PRO_5032354125" evidence="1">
    <location>
        <begin position="26"/>
        <end position="233"/>
    </location>
</feature>
<reference evidence="2 3" key="1">
    <citation type="submission" date="2020-07" db="EMBL/GenBank/DDBJ databases">
        <title>Organ Donor 1.</title>
        <authorList>
            <person name="Marsh A.J."/>
            <person name="Azcarate-Peril M.A."/>
        </authorList>
    </citation>
    <scope>NUCLEOTIDE SEQUENCE [LARGE SCALE GENOMIC DNA]</scope>
    <source>
        <strain evidence="2 3">AMC0717</strain>
    </source>
</reference>
<sequence length="233" mass="25211">MKAYKKIGCILLALSMCLCTTPVFAQNNAEAAVPVDNETLKAQLESAIAQGEQPVTTASLQNEETGLTYDVDVYEIPLDENKNYTSSDNAESVCYVASTDHMTLDQSTVPATTRGDGSQSDSGWDRNGSAYFTLGFDFDRNYEGNIQLTYLWGNVSLYDGVGLASSQVGAYQSSGWVGVDESNWWNVGGSFGIHTGFGGWVPDSSASTFGVTWNATLSRGGTWDFSLPVFRYL</sequence>
<name>A0A853JLR3_9FIRM</name>
<evidence type="ECO:0000313" key="3">
    <source>
        <dbReference type="Proteomes" id="UP000586254"/>
    </source>
</evidence>
<accession>A0A853JLR3</accession>
<feature type="signal peptide" evidence="1">
    <location>
        <begin position="1"/>
        <end position="25"/>
    </location>
</feature>
<gene>
    <name evidence="2" type="ORF">H0N91_05710</name>
</gene>
<dbReference type="RefSeq" id="WP_180493113.1">
    <property type="nucleotide sequence ID" value="NZ_JACCKS010000005.1"/>
</dbReference>
<evidence type="ECO:0000313" key="2">
    <source>
        <dbReference type="EMBL" id="NZA37645.1"/>
    </source>
</evidence>
<dbReference type="Proteomes" id="UP000586254">
    <property type="component" value="Unassembled WGS sequence"/>
</dbReference>
<dbReference type="AlphaFoldDB" id="A0A853JLR3"/>
<keyword evidence="1" id="KW-0732">Signal</keyword>
<evidence type="ECO:0000256" key="1">
    <source>
        <dbReference type="SAM" id="SignalP"/>
    </source>
</evidence>